<protein>
    <submittedName>
        <fullName evidence="1">Uncharacterized protein</fullName>
    </submittedName>
</protein>
<sequence length="197" mass="21810">MNDITTTNHPESTPCADCGTALSWSPYDETDEVRCADFGKPAPTVDDTITSEYTIPASEVRVNDVLPDLYGERDETVSRVETGNTKTKIWVVDQTKQGPTLYVDSDEYLIIERTEPTEAAKALMMIEVYELSLVKDITRDIGGMYKATLDMQANLALGRHALNDATLTRLIELQAEATTWWEFIRVAQNKGSIAAAG</sequence>
<proteinExistence type="predicted"/>
<reference evidence="1" key="1">
    <citation type="journal article" date="2015" name="Nature">
        <title>Complex archaea that bridge the gap between prokaryotes and eukaryotes.</title>
        <authorList>
            <person name="Spang A."/>
            <person name="Saw J.H."/>
            <person name="Jorgensen S.L."/>
            <person name="Zaremba-Niedzwiedzka K."/>
            <person name="Martijn J."/>
            <person name="Lind A.E."/>
            <person name="van Eijk R."/>
            <person name="Schleper C."/>
            <person name="Guy L."/>
            <person name="Ettema T.J."/>
        </authorList>
    </citation>
    <scope>NUCLEOTIDE SEQUENCE</scope>
</reference>
<feature type="non-terminal residue" evidence="1">
    <location>
        <position position="197"/>
    </location>
</feature>
<name>A0A0F9DLB0_9ZZZZ</name>
<evidence type="ECO:0000313" key="1">
    <source>
        <dbReference type="EMBL" id="KKL62444.1"/>
    </source>
</evidence>
<comment type="caution">
    <text evidence="1">The sequence shown here is derived from an EMBL/GenBank/DDBJ whole genome shotgun (WGS) entry which is preliminary data.</text>
</comment>
<organism evidence="1">
    <name type="scientific">marine sediment metagenome</name>
    <dbReference type="NCBI Taxonomy" id="412755"/>
    <lineage>
        <taxon>unclassified sequences</taxon>
        <taxon>metagenomes</taxon>
        <taxon>ecological metagenomes</taxon>
    </lineage>
</organism>
<dbReference type="EMBL" id="LAZR01028489">
    <property type="protein sequence ID" value="KKL62444.1"/>
    <property type="molecule type" value="Genomic_DNA"/>
</dbReference>
<dbReference type="AlphaFoldDB" id="A0A0F9DLB0"/>
<accession>A0A0F9DLB0</accession>
<gene>
    <name evidence="1" type="ORF">LCGC14_2185110</name>
</gene>